<gene>
    <name evidence="2" type="ORF">GRI41_03650</name>
</gene>
<evidence type="ECO:0000256" key="1">
    <source>
        <dbReference type="SAM" id="MobiDB-lite"/>
    </source>
</evidence>
<evidence type="ECO:0000313" key="3">
    <source>
        <dbReference type="Proteomes" id="UP000442714"/>
    </source>
</evidence>
<evidence type="ECO:0000313" key="2">
    <source>
        <dbReference type="EMBL" id="MXO89905.1"/>
    </source>
</evidence>
<dbReference type="InterPro" id="IPR036291">
    <property type="entry name" value="NAD(P)-bd_dom_sf"/>
</dbReference>
<organism evidence="2 3">
    <name type="scientific">Pontixanthobacter aquaemixtae</name>
    <dbReference type="NCBI Taxonomy" id="1958940"/>
    <lineage>
        <taxon>Bacteria</taxon>
        <taxon>Pseudomonadati</taxon>
        <taxon>Pseudomonadota</taxon>
        <taxon>Alphaproteobacteria</taxon>
        <taxon>Sphingomonadales</taxon>
        <taxon>Erythrobacteraceae</taxon>
        <taxon>Pontixanthobacter</taxon>
    </lineage>
</organism>
<comment type="caution">
    <text evidence="2">The sequence shown here is derived from an EMBL/GenBank/DDBJ whole genome shotgun (WGS) entry which is preliminary data.</text>
</comment>
<dbReference type="EMBL" id="WTYX01000001">
    <property type="protein sequence ID" value="MXO89905.1"/>
    <property type="molecule type" value="Genomic_DNA"/>
</dbReference>
<dbReference type="OrthoDB" id="63584at2"/>
<dbReference type="Gene3D" id="3.40.50.720">
    <property type="entry name" value="NAD(P)-binding Rossmann-like Domain"/>
    <property type="match status" value="1"/>
</dbReference>
<keyword evidence="3" id="KW-1185">Reference proteome</keyword>
<dbReference type="Pfam" id="PF00106">
    <property type="entry name" value="adh_short"/>
    <property type="match status" value="1"/>
</dbReference>
<dbReference type="PRINTS" id="PR00081">
    <property type="entry name" value="GDHRDH"/>
</dbReference>
<protein>
    <submittedName>
        <fullName evidence="2">SDR family NAD(P)-dependent oxidoreductase</fullName>
    </submittedName>
</protein>
<name>A0A844ZPY0_9SPHN</name>
<dbReference type="AlphaFoldDB" id="A0A844ZPY0"/>
<dbReference type="SUPFAM" id="SSF51735">
    <property type="entry name" value="NAD(P)-binding Rossmann-fold domains"/>
    <property type="match status" value="1"/>
</dbReference>
<dbReference type="PANTHER" id="PTHR44147">
    <property type="entry name" value="DEHYDROGENASE/REDUCTASE SDR FAMILY MEMBER 1"/>
    <property type="match status" value="1"/>
</dbReference>
<dbReference type="Proteomes" id="UP000442714">
    <property type="component" value="Unassembled WGS sequence"/>
</dbReference>
<dbReference type="InterPro" id="IPR002347">
    <property type="entry name" value="SDR_fam"/>
</dbReference>
<proteinExistence type="predicted"/>
<accession>A0A844ZPY0</accession>
<feature type="region of interest" description="Disordered" evidence="1">
    <location>
        <begin position="255"/>
        <end position="281"/>
    </location>
</feature>
<dbReference type="PANTHER" id="PTHR44147:SF2">
    <property type="entry name" value="DEHYDROGENASE_REDUCTASE SDR FAMILY MEMBER 1"/>
    <property type="match status" value="1"/>
</dbReference>
<feature type="compositionally biased region" description="Basic and acidic residues" evidence="1">
    <location>
        <begin position="255"/>
        <end position="268"/>
    </location>
</feature>
<sequence>MTGKVAVVTGASRGLGRGIARGLGSKGMTVYLTGRDHAQLQDAARELEEAGGKGIPVACDHADDDQVAALFRQVESEQGRLDLLVNNAAAVHPQELSRPGPFWEKDLGLAQMIDVGLRSNYVAAYHAAPLMLKSEAALVANISFYGASGYFHGPAYGAAKAGTDKMTFDMGIDFAETPVSVVSIWPGFILTDMVKAIPEEQFPPEMRAMLPEWEHPEFTGLVLAAMLEDPNLKSLSGRTVIGAQMGEKYGVQDIDGKQPRDWTDRMGEPLKFYLPPQGKTS</sequence>
<dbReference type="RefSeq" id="WP_160603414.1">
    <property type="nucleotide sequence ID" value="NZ_WTYX01000001.1"/>
</dbReference>
<reference evidence="2 3" key="1">
    <citation type="submission" date="2019-12" db="EMBL/GenBank/DDBJ databases">
        <title>Genomic-based taxomic classification of the family Erythrobacteraceae.</title>
        <authorList>
            <person name="Xu L."/>
        </authorList>
    </citation>
    <scope>NUCLEOTIDE SEQUENCE [LARGE SCALE GENOMIC DNA]</scope>
    <source>
        <strain evidence="2 3">KCTC 52763</strain>
    </source>
</reference>